<keyword evidence="1" id="KW-0472">Membrane</keyword>
<keyword evidence="1" id="KW-1133">Transmembrane helix</keyword>
<accession>A0A6J5T381</accession>
<name>A0A6J5T381_9CAUD</name>
<organism evidence="2">
    <name type="scientific">uncultured Caudovirales phage</name>
    <dbReference type="NCBI Taxonomy" id="2100421"/>
    <lineage>
        <taxon>Viruses</taxon>
        <taxon>Duplodnaviria</taxon>
        <taxon>Heunggongvirae</taxon>
        <taxon>Uroviricota</taxon>
        <taxon>Caudoviricetes</taxon>
        <taxon>Peduoviridae</taxon>
        <taxon>Maltschvirus</taxon>
        <taxon>Maltschvirus maltsch</taxon>
    </lineage>
</organism>
<protein>
    <submittedName>
        <fullName evidence="2">Uncharacterized protein</fullName>
    </submittedName>
</protein>
<evidence type="ECO:0000256" key="1">
    <source>
        <dbReference type="SAM" id="Phobius"/>
    </source>
</evidence>
<proteinExistence type="predicted"/>
<sequence>MNNTLFMLIVAGVGASLLAAARVGIKSYRKKGKLDGSVIADALEAGIDTVDKRKRKP</sequence>
<evidence type="ECO:0000313" key="2">
    <source>
        <dbReference type="EMBL" id="CAB4222020.1"/>
    </source>
</evidence>
<feature type="transmembrane region" description="Helical" evidence="1">
    <location>
        <begin position="6"/>
        <end position="25"/>
    </location>
</feature>
<gene>
    <name evidence="2" type="ORF">UFOVP1649_8</name>
</gene>
<keyword evidence="1" id="KW-0812">Transmembrane</keyword>
<dbReference type="EMBL" id="LR797519">
    <property type="protein sequence ID" value="CAB4222020.1"/>
    <property type="molecule type" value="Genomic_DNA"/>
</dbReference>
<reference evidence="2" key="1">
    <citation type="submission" date="2020-05" db="EMBL/GenBank/DDBJ databases">
        <authorList>
            <person name="Chiriac C."/>
            <person name="Salcher M."/>
            <person name="Ghai R."/>
            <person name="Kavagutti S V."/>
        </authorList>
    </citation>
    <scope>NUCLEOTIDE SEQUENCE</scope>
</reference>